<dbReference type="PANTHER" id="PTHR11699">
    <property type="entry name" value="ALDEHYDE DEHYDROGENASE-RELATED"/>
    <property type="match status" value="1"/>
</dbReference>
<feature type="active site" evidence="5">
    <location>
        <position position="266"/>
    </location>
</feature>
<organism evidence="8 9">
    <name type="scientific">Corynespora cassiicola Philippines</name>
    <dbReference type="NCBI Taxonomy" id="1448308"/>
    <lineage>
        <taxon>Eukaryota</taxon>
        <taxon>Fungi</taxon>
        <taxon>Dikarya</taxon>
        <taxon>Ascomycota</taxon>
        <taxon>Pezizomycotina</taxon>
        <taxon>Dothideomycetes</taxon>
        <taxon>Pleosporomycetidae</taxon>
        <taxon>Pleosporales</taxon>
        <taxon>Corynesporascaceae</taxon>
        <taxon>Corynespora</taxon>
    </lineage>
</organism>
<evidence type="ECO:0000313" key="9">
    <source>
        <dbReference type="Proteomes" id="UP000240883"/>
    </source>
</evidence>
<evidence type="ECO:0000256" key="1">
    <source>
        <dbReference type="ARBA" id="ARBA00009986"/>
    </source>
</evidence>
<feature type="domain" description="Aldehyde dehydrogenase" evidence="7">
    <location>
        <begin position="22"/>
        <end position="489"/>
    </location>
</feature>
<dbReference type="OrthoDB" id="310895at2759"/>
<dbReference type="EMBL" id="KZ678149">
    <property type="protein sequence ID" value="PSN60463.1"/>
    <property type="molecule type" value="Genomic_DNA"/>
</dbReference>
<comment type="similarity">
    <text evidence="1 6">Belongs to the aldehyde dehydrogenase family.</text>
</comment>
<keyword evidence="2 6" id="KW-0560">Oxidoreductase</keyword>
<dbReference type="InterPro" id="IPR029510">
    <property type="entry name" value="Ald_DH_CS_GLU"/>
</dbReference>
<comment type="catalytic activity">
    <reaction evidence="4">
        <text>an aldehyde + NAD(+) + H2O = a carboxylate + NADH + 2 H(+)</text>
        <dbReference type="Rhea" id="RHEA:16185"/>
        <dbReference type="ChEBI" id="CHEBI:15377"/>
        <dbReference type="ChEBI" id="CHEBI:15378"/>
        <dbReference type="ChEBI" id="CHEBI:17478"/>
        <dbReference type="ChEBI" id="CHEBI:29067"/>
        <dbReference type="ChEBI" id="CHEBI:57540"/>
        <dbReference type="ChEBI" id="CHEBI:57945"/>
        <dbReference type="EC" id="1.2.1.3"/>
    </reaction>
</comment>
<dbReference type="SUPFAM" id="SSF53720">
    <property type="entry name" value="ALDH-like"/>
    <property type="match status" value="1"/>
</dbReference>
<dbReference type="FunFam" id="3.40.605.10:FF:000007">
    <property type="entry name" value="NAD/NADP-dependent betaine aldehyde dehydrogenase"/>
    <property type="match status" value="1"/>
</dbReference>
<name>A0A2T2N4V7_CORCC</name>
<evidence type="ECO:0000256" key="2">
    <source>
        <dbReference type="ARBA" id="ARBA00023002"/>
    </source>
</evidence>
<evidence type="ECO:0000256" key="3">
    <source>
        <dbReference type="ARBA" id="ARBA00024226"/>
    </source>
</evidence>
<dbReference type="Proteomes" id="UP000240883">
    <property type="component" value="Unassembled WGS sequence"/>
</dbReference>
<dbReference type="GO" id="GO:0004029">
    <property type="term" value="F:aldehyde dehydrogenase (NAD+) activity"/>
    <property type="evidence" value="ECO:0007669"/>
    <property type="project" value="UniProtKB-EC"/>
</dbReference>
<dbReference type="STRING" id="1448308.A0A2T2N4V7"/>
<dbReference type="EC" id="1.2.1.3" evidence="3"/>
<evidence type="ECO:0000256" key="6">
    <source>
        <dbReference type="RuleBase" id="RU003345"/>
    </source>
</evidence>
<dbReference type="InterPro" id="IPR015590">
    <property type="entry name" value="Aldehyde_DH_dom"/>
</dbReference>
<evidence type="ECO:0000313" key="8">
    <source>
        <dbReference type="EMBL" id="PSN60463.1"/>
    </source>
</evidence>
<evidence type="ECO:0000256" key="5">
    <source>
        <dbReference type="PROSITE-ProRule" id="PRU10007"/>
    </source>
</evidence>
<dbReference type="Gene3D" id="3.40.309.10">
    <property type="entry name" value="Aldehyde Dehydrogenase, Chain A, domain 2"/>
    <property type="match status" value="1"/>
</dbReference>
<sequence>MSIDFDLSRYSIPNQLYIHGEWVDSKGGQTQPFKSVVNGQVISKGLQWANAKDVDIAVESAAKGLQAWQALSKASRNWAQMGAINDKILNLANLVREHADELGWLESILIGKSTQFAKFEADTVLQLFKYYGTMVDKLHGEVCSWEDNSLEYTLRQPFGICAAILPFNGPLICAAMKLAPALATGNVLVLKTSDSNPFAPLRLAALATEAGIPPGVVNCVTGNVESGVALSSHMKIRKISFTGSIATGKQVQIAAAKSNLKSVTLELGGKSPIIVLPDANLDKAAEGCTQFLNLNGQGCILATRAYIHESIIDEMLPRIKAIVQAYTDNMRSDPLLDTTWSMRLFHERQRDIVRSYIENGKQDATLYYGDNPEDPQDVYIGPTIFVNASPTAKIVREEIFGPVLVVNSFKDVNEAIEVANDSEYGLGACVWTRDLGNALHLANRLESGSVGINAIANKISVPFSGWKQSGQGVENSLDALKDWTQIKTVVANIV</sequence>
<dbReference type="InterPro" id="IPR016163">
    <property type="entry name" value="Ald_DH_C"/>
</dbReference>
<proteinExistence type="inferred from homology"/>
<dbReference type="AlphaFoldDB" id="A0A2T2N4V7"/>
<evidence type="ECO:0000259" key="7">
    <source>
        <dbReference type="Pfam" id="PF00171"/>
    </source>
</evidence>
<keyword evidence="9" id="KW-1185">Reference proteome</keyword>
<dbReference type="InterPro" id="IPR016162">
    <property type="entry name" value="Ald_DH_N"/>
</dbReference>
<dbReference type="PROSITE" id="PS00687">
    <property type="entry name" value="ALDEHYDE_DEHYDR_GLU"/>
    <property type="match status" value="1"/>
</dbReference>
<dbReference type="InterPro" id="IPR016161">
    <property type="entry name" value="Ald_DH/histidinol_DH"/>
</dbReference>
<dbReference type="Gene3D" id="3.40.605.10">
    <property type="entry name" value="Aldehyde Dehydrogenase, Chain A, domain 1"/>
    <property type="match status" value="1"/>
</dbReference>
<protein>
    <recommendedName>
        <fullName evidence="3">aldehyde dehydrogenase (NAD(+))</fullName>
        <ecNumber evidence="3">1.2.1.3</ecNumber>
    </recommendedName>
</protein>
<evidence type="ECO:0000256" key="4">
    <source>
        <dbReference type="ARBA" id="ARBA00049194"/>
    </source>
</evidence>
<reference evidence="8 9" key="1">
    <citation type="journal article" date="2018" name="Front. Microbiol.">
        <title>Genome-Wide Analysis of Corynespora cassiicola Leaf Fall Disease Putative Effectors.</title>
        <authorList>
            <person name="Lopez D."/>
            <person name="Ribeiro S."/>
            <person name="Label P."/>
            <person name="Fumanal B."/>
            <person name="Venisse J.S."/>
            <person name="Kohler A."/>
            <person name="de Oliveira R.R."/>
            <person name="Labutti K."/>
            <person name="Lipzen A."/>
            <person name="Lail K."/>
            <person name="Bauer D."/>
            <person name="Ohm R.A."/>
            <person name="Barry K.W."/>
            <person name="Spatafora J."/>
            <person name="Grigoriev I.V."/>
            <person name="Martin F.M."/>
            <person name="Pujade-Renaud V."/>
        </authorList>
    </citation>
    <scope>NUCLEOTIDE SEQUENCE [LARGE SCALE GENOMIC DNA]</scope>
    <source>
        <strain evidence="8 9">Philippines</strain>
    </source>
</reference>
<accession>A0A2T2N4V7</accession>
<gene>
    <name evidence="8" type="ORF">BS50DRAFT_506411</name>
</gene>
<dbReference type="Pfam" id="PF00171">
    <property type="entry name" value="Aldedh"/>
    <property type="match status" value="1"/>
</dbReference>